<accession>E1WYP2</accession>
<organism evidence="2 3">
    <name type="scientific">Halobacteriovorax marinus (strain ATCC BAA-682 / DSM 15412 / SJ)</name>
    <name type="common">Bacteriovorax marinus</name>
    <dbReference type="NCBI Taxonomy" id="862908"/>
    <lineage>
        <taxon>Bacteria</taxon>
        <taxon>Pseudomonadati</taxon>
        <taxon>Bdellovibrionota</taxon>
        <taxon>Bacteriovoracia</taxon>
        <taxon>Bacteriovoracales</taxon>
        <taxon>Halobacteriovoraceae</taxon>
        <taxon>Halobacteriovorax</taxon>
    </lineage>
</organism>
<dbReference type="KEGG" id="bmx:BMS_2912"/>
<dbReference type="EMBL" id="FQ312005">
    <property type="protein sequence ID" value="CBW27682.1"/>
    <property type="molecule type" value="Genomic_DNA"/>
</dbReference>
<feature type="signal peptide" evidence="1">
    <location>
        <begin position="1"/>
        <end position="21"/>
    </location>
</feature>
<sequence length="458" mass="52171">MRIVHLLVTFLLFLQFTSCSTTNSGLRLPASVKTTSTELSCKEVSTNFIQVDSANTELANISGLKYLTQKFSEIKHIDKSNLVAILLRYRLVTQNNGKRVVDIPLSKLKAIHPINRGASLEKTKARAASLAQYTSKEGIPDVITTDIQEATIKSRMLMRAVKTDDGNYIVFDGNGRLFALREFAEQEKLANIPISIELYDIEYSKIKHLIEIRRKHLYETGEDVTDAKKILYKSHISDTELSDMIEELSSQRKKYSALNRFMAKSEDAKAMKSLANELDVKVRQLQNVKLWREFGYGPAYKQGITEEQIDLMVNKKVPLGMNLEQFKQMKAELLQALNAEKVENGNFIVDGTSTTFYSNNPTKSLGKAFTVKGMLKSDIDFKVFSPAMAQRMREANYKWNSHEEYFKSRWMESEFAALKEFNQKWSKILGRKVTVIGVDKEIVETDQYGDFIVNLSGQ</sequence>
<gene>
    <name evidence="2" type="ordered locus">BMS_2912</name>
</gene>
<keyword evidence="1" id="KW-0732">Signal</keyword>
<dbReference type="STRING" id="862908.BMS_2912"/>
<dbReference type="OrthoDB" id="5431995at2"/>
<dbReference type="RefSeq" id="WP_014245456.1">
    <property type="nucleotide sequence ID" value="NC_016620.1"/>
</dbReference>
<dbReference type="eggNOG" id="ENOG50334HR">
    <property type="taxonomic scope" value="Bacteria"/>
</dbReference>
<evidence type="ECO:0000313" key="3">
    <source>
        <dbReference type="Proteomes" id="UP000008963"/>
    </source>
</evidence>
<dbReference type="Proteomes" id="UP000008963">
    <property type="component" value="Chromosome"/>
</dbReference>
<proteinExistence type="predicted"/>
<dbReference type="PATRIC" id="fig|862908.3.peg.2784"/>
<evidence type="ECO:0000256" key="1">
    <source>
        <dbReference type="SAM" id="SignalP"/>
    </source>
</evidence>
<reference evidence="3" key="1">
    <citation type="journal article" date="2013" name="ISME J.">
        <title>A small predatory core genome in the divergent marine Bacteriovorax marinus SJ and the terrestrial Bdellovibrio bacteriovorus.</title>
        <authorList>
            <person name="Crossman L.C."/>
            <person name="Chen H."/>
            <person name="Cerdeno-Tarraga A.M."/>
            <person name="Brooks K."/>
            <person name="Quail M.A."/>
            <person name="Pineiro S.A."/>
            <person name="Hobley L."/>
            <person name="Sockett R.E."/>
            <person name="Bentley S.D."/>
            <person name="Parkhill J."/>
            <person name="Williams H.N."/>
            <person name="Stine O.C."/>
        </authorList>
    </citation>
    <scope>NUCLEOTIDE SEQUENCE [LARGE SCALE GENOMIC DNA]</scope>
    <source>
        <strain evidence="3">ATCC BAA-682 / DSM 15412 / SJ</strain>
    </source>
</reference>
<keyword evidence="3" id="KW-1185">Reference proteome</keyword>
<name>E1WYP2_HALMS</name>
<feature type="chain" id="PRO_5003154204" evidence="1">
    <location>
        <begin position="22"/>
        <end position="458"/>
    </location>
</feature>
<dbReference type="AlphaFoldDB" id="E1WYP2"/>
<evidence type="ECO:0000313" key="2">
    <source>
        <dbReference type="EMBL" id="CBW27682.1"/>
    </source>
</evidence>
<protein>
    <submittedName>
        <fullName evidence="2">Exported protein</fullName>
    </submittedName>
</protein>
<dbReference type="HOGENOM" id="CLU_596859_0_0_7"/>